<dbReference type="InterPro" id="IPR023408">
    <property type="entry name" value="MscS_beta-dom_sf"/>
</dbReference>
<evidence type="ECO:0000259" key="8">
    <source>
        <dbReference type="Pfam" id="PF00924"/>
    </source>
</evidence>
<feature type="transmembrane region" description="Helical" evidence="7">
    <location>
        <begin position="146"/>
        <end position="165"/>
    </location>
</feature>
<evidence type="ECO:0000313" key="11">
    <source>
        <dbReference type="EMBL" id="EEP60578.1"/>
    </source>
</evidence>
<comment type="subcellular location">
    <subcellularLocation>
        <location evidence="1">Cell membrane</location>
        <topology evidence="1">Multi-pass membrane protein</topology>
    </subcellularLocation>
</comment>
<dbReference type="PANTHER" id="PTHR30221:SF1">
    <property type="entry name" value="SMALL-CONDUCTANCE MECHANOSENSITIVE CHANNEL"/>
    <property type="match status" value="1"/>
</dbReference>
<dbReference type="RefSeq" id="WP_007546870.1">
    <property type="nucleotide sequence ID" value="NZ_ABZS01000077.1"/>
</dbReference>
<dbReference type="InterPro" id="IPR045275">
    <property type="entry name" value="MscS_archaea/bacteria_type"/>
</dbReference>
<organism evidence="11 12">
    <name type="scientific">Sulfurihydrogenibium yellowstonense SS-5</name>
    <dbReference type="NCBI Taxonomy" id="432331"/>
    <lineage>
        <taxon>Bacteria</taxon>
        <taxon>Pseudomonadati</taxon>
        <taxon>Aquificota</taxon>
        <taxon>Aquificia</taxon>
        <taxon>Aquificales</taxon>
        <taxon>Hydrogenothermaceae</taxon>
        <taxon>Sulfurihydrogenibium</taxon>
    </lineage>
</organism>
<feature type="transmembrane region" description="Helical" evidence="7">
    <location>
        <begin position="53"/>
        <end position="74"/>
    </location>
</feature>
<evidence type="ECO:0000313" key="12">
    <source>
        <dbReference type="Proteomes" id="UP000005540"/>
    </source>
</evidence>
<dbReference type="EMBL" id="ABZS01000077">
    <property type="protein sequence ID" value="EEP60578.1"/>
    <property type="molecule type" value="Genomic_DNA"/>
</dbReference>
<dbReference type="Proteomes" id="UP000005540">
    <property type="component" value="Unassembled WGS sequence"/>
</dbReference>
<feature type="domain" description="Mechanosensitive ion channel MscS C-terminal" evidence="9">
    <location>
        <begin position="243"/>
        <end position="330"/>
    </location>
</feature>
<dbReference type="InterPro" id="IPR011014">
    <property type="entry name" value="MscS_channel_TM-2"/>
</dbReference>
<evidence type="ECO:0000259" key="9">
    <source>
        <dbReference type="Pfam" id="PF21082"/>
    </source>
</evidence>
<dbReference type="SUPFAM" id="SSF82689">
    <property type="entry name" value="Mechanosensitive channel protein MscS (YggB), C-terminal domain"/>
    <property type="match status" value="1"/>
</dbReference>
<dbReference type="Gene3D" id="3.30.70.100">
    <property type="match status" value="1"/>
</dbReference>
<dbReference type="Gene3D" id="1.10.287.1260">
    <property type="match status" value="1"/>
</dbReference>
<dbReference type="SUPFAM" id="SSF50182">
    <property type="entry name" value="Sm-like ribonucleoproteins"/>
    <property type="match status" value="1"/>
</dbReference>
<reference evidence="11 12" key="1">
    <citation type="submission" date="2009-04" db="EMBL/GenBank/DDBJ databases">
        <authorList>
            <person name="Reysenbach A.-L."/>
            <person name="Heidelberg J.F."/>
            <person name="Nelson W.C."/>
        </authorList>
    </citation>
    <scope>NUCLEOTIDE SEQUENCE [LARGE SCALE GENOMIC DNA]</scope>
    <source>
        <strain evidence="11 12">SS-5</strain>
    </source>
</reference>
<dbReference type="Pfam" id="PF21088">
    <property type="entry name" value="MS_channel_1st"/>
    <property type="match status" value="1"/>
</dbReference>
<name>C4FK24_9AQUI</name>
<protein>
    <submittedName>
        <fullName evidence="11">MscS Mechanosensitive ion channel</fullName>
    </submittedName>
</protein>
<accession>C4FK24</accession>
<dbReference type="OrthoDB" id="9809206at2"/>
<gene>
    <name evidence="11" type="ORF">SULYE_0924</name>
</gene>
<feature type="transmembrane region" description="Helical" evidence="7">
    <location>
        <begin position="121"/>
        <end position="140"/>
    </location>
</feature>
<sequence>MNNLLKDYKDLILFVGSFVVLYILRLTALRFLKAFRNRFKGLSHDILDTIYKSIKIPSLIWVILISVHATVYLSKLPQNHINLITKVIDVLLIFSITILIGNLSTRIVKLYLQNKNLPETGLIFILLQVFIYLIGILMMLSYLGISIMPIITTLGVGGLAIGLALKDTLSNIFSGLYILLEKNIKVGDFIELENGKKGYVMNINWRTTTIKTLSNDVVILPNEKLAQSIIVNFAKPVELTRVAIEIPVSYDADIEKFEKIVMEEVYNLAKENDKLLLDPAPVLRFIPGFGDSSLNFTLYFYAANYEDSFLVQSELRKRIFKRLKKEGIEIPYPQLDVHIKDIKKDSL</sequence>
<dbReference type="Pfam" id="PF21082">
    <property type="entry name" value="MS_channel_3rd"/>
    <property type="match status" value="1"/>
</dbReference>
<evidence type="ECO:0000256" key="1">
    <source>
        <dbReference type="ARBA" id="ARBA00004651"/>
    </source>
</evidence>
<feature type="domain" description="Mechanosensitive ion channel transmembrane helices 2/3" evidence="10">
    <location>
        <begin position="129"/>
        <end position="166"/>
    </location>
</feature>
<feature type="transmembrane region" description="Helical" evidence="7">
    <location>
        <begin position="12"/>
        <end position="32"/>
    </location>
</feature>
<evidence type="ECO:0000256" key="6">
    <source>
        <dbReference type="ARBA" id="ARBA00023136"/>
    </source>
</evidence>
<keyword evidence="6 7" id="KW-0472">Membrane</keyword>
<feature type="transmembrane region" description="Helical" evidence="7">
    <location>
        <begin position="80"/>
        <end position="100"/>
    </location>
</feature>
<dbReference type="InterPro" id="IPR010920">
    <property type="entry name" value="LSM_dom_sf"/>
</dbReference>
<dbReference type="Pfam" id="PF00924">
    <property type="entry name" value="MS_channel_2nd"/>
    <property type="match status" value="1"/>
</dbReference>
<dbReference type="GO" id="GO:0008381">
    <property type="term" value="F:mechanosensitive monoatomic ion channel activity"/>
    <property type="evidence" value="ECO:0007669"/>
    <property type="project" value="InterPro"/>
</dbReference>
<comment type="similarity">
    <text evidence="2">Belongs to the MscS (TC 1.A.23) family.</text>
</comment>
<comment type="caution">
    <text evidence="11">The sequence shown here is derived from an EMBL/GenBank/DDBJ whole genome shotgun (WGS) entry which is preliminary data.</text>
</comment>
<keyword evidence="3" id="KW-1003">Cell membrane</keyword>
<dbReference type="SUPFAM" id="SSF82861">
    <property type="entry name" value="Mechanosensitive channel protein MscS (YggB), transmembrane region"/>
    <property type="match status" value="1"/>
</dbReference>
<dbReference type="InterPro" id="IPR011066">
    <property type="entry name" value="MscS_channel_C_sf"/>
</dbReference>
<evidence type="ECO:0000256" key="7">
    <source>
        <dbReference type="SAM" id="Phobius"/>
    </source>
</evidence>
<keyword evidence="5 7" id="KW-1133">Transmembrane helix</keyword>
<feature type="domain" description="Mechanosensitive ion channel MscS" evidence="8">
    <location>
        <begin position="167"/>
        <end position="234"/>
    </location>
</feature>
<dbReference type="InterPro" id="IPR049278">
    <property type="entry name" value="MS_channel_C"/>
</dbReference>
<dbReference type="InterPro" id="IPR049142">
    <property type="entry name" value="MS_channel_1st"/>
</dbReference>
<evidence type="ECO:0000256" key="5">
    <source>
        <dbReference type="ARBA" id="ARBA00022989"/>
    </source>
</evidence>
<evidence type="ECO:0000259" key="10">
    <source>
        <dbReference type="Pfam" id="PF21088"/>
    </source>
</evidence>
<evidence type="ECO:0000256" key="3">
    <source>
        <dbReference type="ARBA" id="ARBA00022475"/>
    </source>
</evidence>
<evidence type="ECO:0000256" key="4">
    <source>
        <dbReference type="ARBA" id="ARBA00022692"/>
    </source>
</evidence>
<dbReference type="AlphaFoldDB" id="C4FK24"/>
<dbReference type="InterPro" id="IPR006685">
    <property type="entry name" value="MscS_channel_2nd"/>
</dbReference>
<dbReference type="GO" id="GO:0005886">
    <property type="term" value="C:plasma membrane"/>
    <property type="evidence" value="ECO:0007669"/>
    <property type="project" value="UniProtKB-SubCell"/>
</dbReference>
<proteinExistence type="inferred from homology"/>
<keyword evidence="12" id="KW-1185">Reference proteome</keyword>
<evidence type="ECO:0000256" key="2">
    <source>
        <dbReference type="ARBA" id="ARBA00008017"/>
    </source>
</evidence>
<dbReference type="PANTHER" id="PTHR30221">
    <property type="entry name" value="SMALL-CONDUCTANCE MECHANOSENSITIVE CHANNEL"/>
    <property type="match status" value="1"/>
</dbReference>
<keyword evidence="4 7" id="KW-0812">Transmembrane</keyword>
<dbReference type="Gene3D" id="2.30.30.60">
    <property type="match status" value="1"/>
</dbReference>